<name>A0A3S2VC20_9HYPH</name>
<evidence type="ECO:0000256" key="1">
    <source>
        <dbReference type="SAM" id="Phobius"/>
    </source>
</evidence>
<dbReference type="Proteomes" id="UP000286997">
    <property type="component" value="Unassembled WGS sequence"/>
</dbReference>
<dbReference type="AlphaFoldDB" id="A0A3S2VC20"/>
<evidence type="ECO:0000313" key="3">
    <source>
        <dbReference type="Proteomes" id="UP000286997"/>
    </source>
</evidence>
<keyword evidence="1" id="KW-0472">Membrane</keyword>
<dbReference type="EMBL" id="SACP01000006">
    <property type="protein sequence ID" value="RVU19472.1"/>
    <property type="molecule type" value="Genomic_DNA"/>
</dbReference>
<protein>
    <submittedName>
        <fullName evidence="2">Uncharacterized protein</fullName>
    </submittedName>
</protein>
<feature type="transmembrane region" description="Helical" evidence="1">
    <location>
        <begin position="69"/>
        <end position="89"/>
    </location>
</feature>
<feature type="transmembrane region" description="Helical" evidence="1">
    <location>
        <begin position="33"/>
        <end position="57"/>
    </location>
</feature>
<evidence type="ECO:0000313" key="2">
    <source>
        <dbReference type="EMBL" id="RVU19472.1"/>
    </source>
</evidence>
<keyword evidence="3" id="KW-1185">Reference proteome</keyword>
<comment type="caution">
    <text evidence="2">The sequence shown here is derived from an EMBL/GenBank/DDBJ whole genome shotgun (WGS) entry which is preliminary data.</text>
</comment>
<sequence>MTILLAALWPALLTALLLGGVAGYWAGLPAGRLARAGAALVTGLALAAGAVAVAGLVPGRSGLWVETAALLLAAYLAGCLVGGGLSHAAGPSASQR</sequence>
<keyword evidence="1" id="KW-0812">Transmembrane</keyword>
<keyword evidence="1" id="KW-1133">Transmembrane helix</keyword>
<organism evidence="2 3">
    <name type="scientific">Methylobacterium oryzihabitans</name>
    <dbReference type="NCBI Taxonomy" id="2499852"/>
    <lineage>
        <taxon>Bacteria</taxon>
        <taxon>Pseudomonadati</taxon>
        <taxon>Pseudomonadota</taxon>
        <taxon>Alphaproteobacteria</taxon>
        <taxon>Hyphomicrobiales</taxon>
        <taxon>Methylobacteriaceae</taxon>
        <taxon>Methylobacterium</taxon>
    </lineage>
</organism>
<gene>
    <name evidence="2" type="ORF">EOE48_08730</name>
</gene>
<accession>A0A3S2VC20</accession>
<proteinExistence type="predicted"/>
<reference evidence="2 3" key="1">
    <citation type="submission" date="2019-01" db="EMBL/GenBank/DDBJ databases">
        <authorList>
            <person name="Chen W.-M."/>
        </authorList>
    </citation>
    <scope>NUCLEOTIDE SEQUENCE [LARGE SCALE GENOMIC DNA]</scope>
    <source>
        <strain evidence="2 3">TER-1</strain>
    </source>
</reference>